<evidence type="ECO:0000313" key="4">
    <source>
        <dbReference type="EMBL" id="SFE05059.1"/>
    </source>
</evidence>
<dbReference type="RefSeq" id="WP_177205835.1">
    <property type="nucleotide sequence ID" value="NZ_FONL01000001.1"/>
</dbReference>
<dbReference type="Pfam" id="PF00571">
    <property type="entry name" value="CBS"/>
    <property type="match status" value="2"/>
</dbReference>
<protein>
    <submittedName>
        <fullName evidence="4">CBS domain-containing protein</fullName>
    </submittedName>
</protein>
<dbReference type="EMBL" id="FONL01000001">
    <property type="protein sequence ID" value="SFE05059.1"/>
    <property type="molecule type" value="Genomic_DNA"/>
</dbReference>
<evidence type="ECO:0000259" key="3">
    <source>
        <dbReference type="PROSITE" id="PS51371"/>
    </source>
</evidence>
<feature type="domain" description="CBS" evidence="3">
    <location>
        <begin position="18"/>
        <end position="74"/>
    </location>
</feature>
<keyword evidence="5" id="KW-1185">Reference proteome</keyword>
<dbReference type="PANTHER" id="PTHR43080">
    <property type="entry name" value="CBS DOMAIN-CONTAINING PROTEIN CBSX3, MITOCHONDRIAL"/>
    <property type="match status" value="1"/>
</dbReference>
<dbReference type="InterPro" id="IPR046342">
    <property type="entry name" value="CBS_dom_sf"/>
</dbReference>
<dbReference type="CDD" id="cd04586">
    <property type="entry name" value="CBS_pair_BON_assoc"/>
    <property type="match status" value="1"/>
</dbReference>
<accession>A0A1I1XCF7</accession>
<organism evidence="4 5">
    <name type="scientific">Succiniclasticum ruminis DSM 9236</name>
    <dbReference type="NCBI Taxonomy" id="1123323"/>
    <lineage>
        <taxon>Bacteria</taxon>
        <taxon>Bacillati</taxon>
        <taxon>Bacillota</taxon>
        <taxon>Negativicutes</taxon>
        <taxon>Acidaminococcales</taxon>
        <taxon>Acidaminococcaceae</taxon>
        <taxon>Succiniclasticum</taxon>
    </lineage>
</organism>
<dbReference type="SMART" id="SM00116">
    <property type="entry name" value="CBS"/>
    <property type="match status" value="2"/>
</dbReference>
<dbReference type="InterPro" id="IPR000644">
    <property type="entry name" value="CBS_dom"/>
</dbReference>
<dbReference type="Proteomes" id="UP000198896">
    <property type="component" value="Unassembled WGS sequence"/>
</dbReference>
<dbReference type="Gene3D" id="3.10.580.10">
    <property type="entry name" value="CBS-domain"/>
    <property type="match status" value="1"/>
</dbReference>
<dbReference type="PANTHER" id="PTHR43080:SF29">
    <property type="entry name" value="OS02G0818000 PROTEIN"/>
    <property type="match status" value="1"/>
</dbReference>
<keyword evidence="1 2" id="KW-0129">CBS domain</keyword>
<sequence>MDANAVNTNGNVLAKEVMTTEIISVLPETPVKEVARLMIDNKISAIPVVTKYNEIVGVVSENDLINKIVRPHEPGIMTLLYHAALAPSDKVLEYRQALTRWNAKTAKDAMTAPAICVSPEDTIESVGRVMLDDKVKRVFVAEEGHLLGVISRSVFVELLLKE</sequence>
<dbReference type="InterPro" id="IPR051257">
    <property type="entry name" value="Diverse_CBS-Domain"/>
</dbReference>
<feature type="domain" description="CBS" evidence="3">
    <location>
        <begin position="110"/>
        <end position="162"/>
    </location>
</feature>
<evidence type="ECO:0000256" key="2">
    <source>
        <dbReference type="PROSITE-ProRule" id="PRU00703"/>
    </source>
</evidence>
<dbReference type="AlphaFoldDB" id="A0A1I1XCF7"/>
<dbReference type="PROSITE" id="PS51371">
    <property type="entry name" value="CBS"/>
    <property type="match status" value="2"/>
</dbReference>
<evidence type="ECO:0000256" key="1">
    <source>
        <dbReference type="ARBA" id="ARBA00023122"/>
    </source>
</evidence>
<proteinExistence type="predicted"/>
<dbReference type="SUPFAM" id="SSF54631">
    <property type="entry name" value="CBS-domain pair"/>
    <property type="match status" value="1"/>
</dbReference>
<name>A0A1I1XCF7_9FIRM</name>
<evidence type="ECO:0000313" key="5">
    <source>
        <dbReference type="Proteomes" id="UP000198896"/>
    </source>
</evidence>
<gene>
    <name evidence="4" type="ORF">SAMN05216245_101171</name>
</gene>
<dbReference type="STRING" id="1123323.SAMN05216245_101171"/>
<reference evidence="4 5" key="1">
    <citation type="submission" date="2016-10" db="EMBL/GenBank/DDBJ databases">
        <authorList>
            <person name="de Groot N.N."/>
        </authorList>
    </citation>
    <scope>NUCLEOTIDE SEQUENCE [LARGE SCALE GENOMIC DNA]</scope>
    <source>
        <strain evidence="4 5">DSM 9236</strain>
    </source>
</reference>